<dbReference type="RefSeq" id="WP_101851613.1">
    <property type="nucleotide sequence ID" value="NZ_LOMZ01000001.1"/>
</dbReference>
<feature type="transmembrane region" description="Helical" evidence="1">
    <location>
        <begin position="12"/>
        <end position="30"/>
    </location>
</feature>
<dbReference type="EMBL" id="LOMZ01000001">
    <property type="protein sequence ID" value="PLC11931.1"/>
    <property type="molecule type" value="Genomic_DNA"/>
</dbReference>
<evidence type="ECO:0000313" key="2">
    <source>
        <dbReference type="EMBL" id="PLC11931.1"/>
    </source>
</evidence>
<reference evidence="2 3" key="1">
    <citation type="submission" date="2015-12" db="EMBL/GenBank/DDBJ databases">
        <authorList>
            <person name="Shamseldin A."/>
            <person name="Moawad H."/>
            <person name="Abd El-Rahim W.M."/>
            <person name="Sadowsky M.J."/>
        </authorList>
    </citation>
    <scope>NUCLEOTIDE SEQUENCE [LARGE SCALE GENOMIC DNA]</scope>
    <source>
        <strain evidence="2 3">S43</strain>
    </source>
</reference>
<evidence type="ECO:0000256" key="1">
    <source>
        <dbReference type="SAM" id="Phobius"/>
    </source>
</evidence>
<sequence length="114" mass="12869">MNLQVGDWIDLVAVLMAGLALVVAVVAAVYSKRSVDQAKRSADVAERQHLLAEEQLQSRHIRWELASQWAPSEEVRYDLHNAGRDTAHRVRVMLPAGNDELEVEPLIHKRALRI</sequence>
<protein>
    <submittedName>
        <fullName evidence="2">Uncharacterized protein</fullName>
    </submittedName>
</protein>
<keyword evidence="1" id="KW-1133">Transmembrane helix</keyword>
<dbReference type="AlphaFoldDB" id="A0A2N4T133"/>
<evidence type="ECO:0000313" key="3">
    <source>
        <dbReference type="Proteomes" id="UP000234632"/>
    </source>
</evidence>
<dbReference type="Proteomes" id="UP000234632">
    <property type="component" value="Unassembled WGS sequence"/>
</dbReference>
<name>A0A2N4T133_9MICC</name>
<keyword evidence="1" id="KW-0812">Transmembrane</keyword>
<proteinExistence type="predicted"/>
<organism evidence="2 3">
    <name type="scientific">Kocuria flava</name>
    <dbReference type="NCBI Taxonomy" id="446860"/>
    <lineage>
        <taxon>Bacteria</taxon>
        <taxon>Bacillati</taxon>
        <taxon>Actinomycetota</taxon>
        <taxon>Actinomycetes</taxon>
        <taxon>Micrococcales</taxon>
        <taxon>Micrococcaceae</taxon>
        <taxon>Kocuria</taxon>
    </lineage>
</organism>
<keyword evidence="1" id="KW-0472">Membrane</keyword>
<accession>A0A2N4T133</accession>
<gene>
    <name evidence="2" type="ORF">AUQ48_06385</name>
</gene>
<comment type="caution">
    <text evidence="2">The sequence shown here is derived from an EMBL/GenBank/DDBJ whole genome shotgun (WGS) entry which is preliminary data.</text>
</comment>